<accession>A0A811UEB9</accession>
<reference evidence="2" key="1">
    <citation type="submission" date="2020-11" db="EMBL/GenBank/DDBJ databases">
        <authorList>
            <person name="Whitehead M."/>
        </authorList>
    </citation>
    <scope>NUCLEOTIDE SEQUENCE</scope>
    <source>
        <strain evidence="2">EGII</strain>
    </source>
</reference>
<name>A0A811UEB9_CERCA</name>
<dbReference type="OrthoDB" id="5847285at2759"/>
<keyword evidence="1" id="KW-1133">Transmembrane helix</keyword>
<dbReference type="EMBL" id="CAJHJT010000012">
    <property type="protein sequence ID" value="CAD6997141.1"/>
    <property type="molecule type" value="Genomic_DNA"/>
</dbReference>
<dbReference type="AlphaFoldDB" id="A0A811UEB9"/>
<proteinExistence type="predicted"/>
<evidence type="ECO:0000313" key="2">
    <source>
        <dbReference type="EMBL" id="CAD6997141.1"/>
    </source>
</evidence>
<gene>
    <name evidence="2" type="ORF">CCAP1982_LOCUS5786</name>
</gene>
<feature type="transmembrane region" description="Helical" evidence="1">
    <location>
        <begin position="125"/>
        <end position="144"/>
    </location>
</feature>
<organism evidence="2 3">
    <name type="scientific">Ceratitis capitata</name>
    <name type="common">Mediterranean fruit fly</name>
    <name type="synonym">Tephritis capitata</name>
    <dbReference type="NCBI Taxonomy" id="7213"/>
    <lineage>
        <taxon>Eukaryota</taxon>
        <taxon>Metazoa</taxon>
        <taxon>Ecdysozoa</taxon>
        <taxon>Arthropoda</taxon>
        <taxon>Hexapoda</taxon>
        <taxon>Insecta</taxon>
        <taxon>Pterygota</taxon>
        <taxon>Neoptera</taxon>
        <taxon>Endopterygota</taxon>
        <taxon>Diptera</taxon>
        <taxon>Brachycera</taxon>
        <taxon>Muscomorpha</taxon>
        <taxon>Tephritoidea</taxon>
        <taxon>Tephritidae</taxon>
        <taxon>Ceratitis</taxon>
        <taxon>Ceratitis</taxon>
    </lineage>
</organism>
<evidence type="ECO:0000313" key="3">
    <source>
        <dbReference type="Proteomes" id="UP000606786"/>
    </source>
</evidence>
<sequence>MTSSTDNSTMASLALPPELYWDCKPEPVSPMSAELFTMTEPAGFWLNDDNIESEIVMVTDEDFELKPGMELLNGDNLVLEFCDLKEGKQLHKYFKLFLKKKIVCNFFSCSYKFYIYTYIHKMRSVFGIVCVAFVLKKSFLWIVVNFL</sequence>
<keyword evidence="1" id="KW-0812">Transmembrane</keyword>
<keyword evidence="3" id="KW-1185">Reference proteome</keyword>
<evidence type="ECO:0000256" key="1">
    <source>
        <dbReference type="SAM" id="Phobius"/>
    </source>
</evidence>
<dbReference type="Proteomes" id="UP000606786">
    <property type="component" value="Unassembled WGS sequence"/>
</dbReference>
<comment type="caution">
    <text evidence="2">The sequence shown here is derived from an EMBL/GenBank/DDBJ whole genome shotgun (WGS) entry which is preliminary data.</text>
</comment>
<protein>
    <submittedName>
        <fullName evidence="2">(Mediterranean fruit fly) hypothetical protein</fullName>
    </submittedName>
</protein>
<keyword evidence="1" id="KW-0472">Membrane</keyword>